<organism evidence="8 9">
    <name type="scientific">Blastochloris viridis</name>
    <name type="common">Rhodopseudomonas viridis</name>
    <dbReference type="NCBI Taxonomy" id="1079"/>
    <lineage>
        <taxon>Bacteria</taxon>
        <taxon>Pseudomonadati</taxon>
        <taxon>Pseudomonadota</taxon>
        <taxon>Alphaproteobacteria</taxon>
        <taxon>Hyphomicrobiales</taxon>
        <taxon>Blastochloridaceae</taxon>
        <taxon>Blastochloris</taxon>
    </lineage>
</organism>
<evidence type="ECO:0000256" key="4">
    <source>
        <dbReference type="ARBA" id="ARBA00023163"/>
    </source>
</evidence>
<dbReference type="InterPro" id="IPR013325">
    <property type="entry name" value="RNA_pol_sigma_r2"/>
</dbReference>
<dbReference type="InterPro" id="IPR039425">
    <property type="entry name" value="RNA_pol_sigma-70-like"/>
</dbReference>
<feature type="compositionally biased region" description="Basic and acidic residues" evidence="5">
    <location>
        <begin position="179"/>
        <end position="196"/>
    </location>
</feature>
<dbReference type="Pfam" id="PF04542">
    <property type="entry name" value="Sigma70_r2"/>
    <property type="match status" value="1"/>
</dbReference>
<feature type="region of interest" description="Disordered" evidence="5">
    <location>
        <begin position="172"/>
        <end position="208"/>
    </location>
</feature>
<gene>
    <name evidence="8" type="primary">fecI_2</name>
    <name evidence="8" type="ORF">BVIRIDIS_13200</name>
</gene>
<evidence type="ECO:0000313" key="8">
    <source>
        <dbReference type="EMBL" id="CUU42312.1"/>
    </source>
</evidence>
<dbReference type="PANTHER" id="PTHR43133:SF63">
    <property type="entry name" value="RNA POLYMERASE SIGMA FACTOR FECI-RELATED"/>
    <property type="match status" value="1"/>
</dbReference>
<dbReference type="OrthoDB" id="9794372at2"/>
<dbReference type="InterPro" id="IPR036388">
    <property type="entry name" value="WH-like_DNA-bd_sf"/>
</dbReference>
<dbReference type="Gene3D" id="1.10.1740.10">
    <property type="match status" value="1"/>
</dbReference>
<dbReference type="PATRIC" id="fig|1079.6.peg.1940"/>
<evidence type="ECO:0000256" key="2">
    <source>
        <dbReference type="ARBA" id="ARBA00023015"/>
    </source>
</evidence>
<evidence type="ECO:0000259" key="7">
    <source>
        <dbReference type="Pfam" id="PF08281"/>
    </source>
</evidence>
<dbReference type="NCBIfam" id="TIGR02937">
    <property type="entry name" value="sigma70-ECF"/>
    <property type="match status" value="1"/>
</dbReference>
<evidence type="ECO:0000259" key="6">
    <source>
        <dbReference type="Pfam" id="PF04542"/>
    </source>
</evidence>
<dbReference type="InterPro" id="IPR013324">
    <property type="entry name" value="RNA_pol_sigma_r3/r4-like"/>
</dbReference>
<keyword evidence="9" id="KW-1185">Reference proteome</keyword>
<sequence>MTNTEQKLLRHLLAVEYQALKSSLTYRLGSAELAGEALQEAWVRLERHQPREPVRKPQPYLLRIAYNIGLKLLRRERRTVTLTDTRIALDLIDEAPDPGAVVENRSELELLKRALEELTPRQQDILLASRLEGKSLADLARRHGISQRWVERELRFVVMHCAQRLDRKVVQRFGPKSAQESKKEKSAGRHDNEGRATPRIGRAGKSAG</sequence>
<dbReference type="EMBL" id="LN907867">
    <property type="protein sequence ID" value="CUU42312.1"/>
    <property type="molecule type" value="Genomic_DNA"/>
</dbReference>
<evidence type="ECO:0000256" key="5">
    <source>
        <dbReference type="SAM" id="MobiDB-lite"/>
    </source>
</evidence>
<dbReference type="InterPro" id="IPR013249">
    <property type="entry name" value="RNA_pol_sigma70_r4_t2"/>
</dbReference>
<dbReference type="Gene3D" id="1.10.10.10">
    <property type="entry name" value="Winged helix-like DNA-binding domain superfamily/Winged helix DNA-binding domain"/>
    <property type="match status" value="1"/>
</dbReference>
<dbReference type="GO" id="GO:0006352">
    <property type="term" value="P:DNA-templated transcription initiation"/>
    <property type="evidence" value="ECO:0007669"/>
    <property type="project" value="InterPro"/>
</dbReference>
<dbReference type="RefSeq" id="WP_082416892.1">
    <property type="nucleotide sequence ID" value="NZ_AP014854.2"/>
</dbReference>
<keyword evidence="2" id="KW-0805">Transcription regulation</keyword>
<feature type="domain" description="RNA polymerase sigma factor 70 region 4 type 2" evidence="7">
    <location>
        <begin position="109"/>
        <end position="157"/>
    </location>
</feature>
<accession>A0A0P0J756</accession>
<dbReference type="InterPro" id="IPR007627">
    <property type="entry name" value="RNA_pol_sigma70_r2"/>
</dbReference>
<protein>
    <submittedName>
        <fullName evidence="8">Putative RNA polymerase sigma factor fecI</fullName>
    </submittedName>
</protein>
<comment type="similarity">
    <text evidence="1">Belongs to the sigma-70 factor family. ECF subfamily.</text>
</comment>
<dbReference type="SUPFAM" id="SSF88946">
    <property type="entry name" value="Sigma2 domain of RNA polymerase sigma factors"/>
    <property type="match status" value="1"/>
</dbReference>
<dbReference type="Proteomes" id="UP000065734">
    <property type="component" value="Chromosome I"/>
</dbReference>
<evidence type="ECO:0000256" key="1">
    <source>
        <dbReference type="ARBA" id="ARBA00010641"/>
    </source>
</evidence>
<name>A0A0P0J756_BLAVI</name>
<reference evidence="9" key="1">
    <citation type="journal article" date="2016" name="Genome Announc.">
        <title>Revised genome sequence of the purple photosynthetic bacterium Blastochloris viridis.</title>
        <authorList>
            <person name="Liu L.N."/>
            <person name="Faulkner M."/>
            <person name="Liu X."/>
            <person name="Huang F."/>
            <person name="Darby A.C."/>
            <person name="Hall N."/>
        </authorList>
    </citation>
    <scope>NUCLEOTIDE SEQUENCE [LARGE SCALE GENOMIC DNA]</scope>
    <source>
        <strain evidence="9">ATCC 19567 / DSM 133 / F</strain>
    </source>
</reference>
<keyword evidence="4" id="KW-0804">Transcription</keyword>
<feature type="domain" description="RNA polymerase sigma-70 region 2" evidence="6">
    <location>
        <begin position="17"/>
        <end position="79"/>
    </location>
</feature>
<keyword evidence="3" id="KW-0731">Sigma factor</keyword>
<dbReference type="InterPro" id="IPR014284">
    <property type="entry name" value="RNA_pol_sigma-70_dom"/>
</dbReference>
<evidence type="ECO:0000256" key="3">
    <source>
        <dbReference type="ARBA" id="ARBA00023082"/>
    </source>
</evidence>
<dbReference type="AlphaFoldDB" id="A0A0P0J756"/>
<dbReference type="Pfam" id="PF08281">
    <property type="entry name" value="Sigma70_r4_2"/>
    <property type="match status" value="1"/>
</dbReference>
<dbReference type="GO" id="GO:0016987">
    <property type="term" value="F:sigma factor activity"/>
    <property type="evidence" value="ECO:0007669"/>
    <property type="project" value="UniProtKB-KW"/>
</dbReference>
<evidence type="ECO:0000313" key="9">
    <source>
        <dbReference type="Proteomes" id="UP000065734"/>
    </source>
</evidence>
<dbReference type="PANTHER" id="PTHR43133">
    <property type="entry name" value="RNA POLYMERASE ECF-TYPE SIGMA FACTO"/>
    <property type="match status" value="1"/>
</dbReference>
<dbReference type="SUPFAM" id="SSF88659">
    <property type="entry name" value="Sigma3 and sigma4 domains of RNA polymerase sigma factors"/>
    <property type="match status" value="1"/>
</dbReference>
<dbReference type="KEGG" id="bvr:BVIR_1875"/>
<proteinExistence type="inferred from homology"/>
<dbReference type="GO" id="GO:0003677">
    <property type="term" value="F:DNA binding"/>
    <property type="evidence" value="ECO:0007669"/>
    <property type="project" value="InterPro"/>
</dbReference>
<dbReference type="STRING" id="1079.BVIR_1875"/>